<keyword evidence="4" id="KW-0067">ATP-binding</keyword>
<sequence length="946" mass="106743">MSAIANVENAVKIRGGFRRYTPTAVILRGMDMTIRRGTIYGLLGPSGCGKTTLLSCIVGRQTLDSGTLELMFTTRKQIGYMPQDIALNTELTIMEVFEYYGRLYEMSYDLIYRKSNELMTFLELPPKDRKIGNCSGGQQRRVSMAVTLLHNPELLILDEPTVGVDPLLCHKIWEVFVDLVNRQGKTIVITTHYIEEAKAAHTIGLMRGGVLLAEESPQSLMVRFECESLEDVFLQLSRKQGEDSTFTGTYPPVKKIESPFSKDGGIFNTTRFQAQLRKNLKWTYRNIPVTIFVILVPVISIAIVCTVDLKNMILNPIGLLSHERHDCHLPPNQTFIRSCLSFSDFYCSYLDILRSRYPVIEYNNDALANYDAKRGHIVAIVQFPNNFTEGVMERLEKQMESSQRVIDQSTLAVRSDMSNFVTAYKITMEIYNAMQKLLEELCSQCGIDKRLARMPIEFQEPIYGKDADDVTSILPGMLSPFVFYMTFVYSSTAVMMEKQAGLLERYQIAGLTMVEVLLAQALIQMVILNIQTFLLFLVCYGWFGILMVGSITSAYFLLILSEMFGMAYGILLALAMNEESALMYAGIGSMLTTFGLCGCFWPIEGQYFTIRYLGKLLPLTYVMSDDFEECSGVCNLGFLSTLAFSFLVNHNYYRKNFLSLHHMLGKGFHDYQEPEYSSKELEKCKSMLKKQNVALIILASYVAMIGILVVVVCPLIDEKLGFGWTEPYDEYGVNHQLPVPIWLLFPSDEGFSHWFSFFFIEGGGGAMICLSIGGTALLFTCLSGGLVLEQKRLVLSIRDIEQRARHRFHALYQGKPGYDENGAKIALVDDSRYQKCITYCLRQNIIHHHSILKYTSMFLQIVKAPLLFAFSVETVGIAMSMVKLNEGSNKWGANIAFACLAFAEVACMVMLCVLGELVTTGVMHTAYSFFNMIKLNKIREDASAID</sequence>
<dbReference type="OrthoDB" id="10255969at2759"/>
<evidence type="ECO:0000256" key="2">
    <source>
        <dbReference type="ARBA" id="ARBA00022692"/>
    </source>
</evidence>
<feature type="transmembrane region" description="Helical" evidence="7">
    <location>
        <begin position="287"/>
        <end position="307"/>
    </location>
</feature>
<protein>
    <recommendedName>
        <fullName evidence="8">ABC transporter domain-containing protein</fullName>
    </recommendedName>
</protein>
<keyword evidence="6 7" id="KW-0472">Membrane</keyword>
<feature type="transmembrane region" description="Helical" evidence="7">
    <location>
        <begin position="516"/>
        <end position="543"/>
    </location>
</feature>
<evidence type="ECO:0000256" key="5">
    <source>
        <dbReference type="ARBA" id="ARBA00022989"/>
    </source>
</evidence>
<feature type="transmembrane region" description="Helical" evidence="7">
    <location>
        <begin position="693"/>
        <end position="717"/>
    </location>
</feature>
<dbReference type="InterPro" id="IPR003439">
    <property type="entry name" value="ABC_transporter-like_ATP-bd"/>
</dbReference>
<dbReference type="PROSITE" id="PS00211">
    <property type="entry name" value="ABC_TRANSPORTER_1"/>
    <property type="match status" value="1"/>
</dbReference>
<keyword evidence="3" id="KW-0547">Nucleotide-binding</keyword>
<dbReference type="Pfam" id="PF12698">
    <property type="entry name" value="ABC2_membrane_3"/>
    <property type="match status" value="1"/>
</dbReference>
<accession>A0A8S9XPL1</accession>
<gene>
    <name evidence="9" type="ORF">GE061_013680</name>
</gene>
<comment type="subcellular location">
    <subcellularLocation>
        <location evidence="1">Membrane</location>
        <topology evidence="1">Multi-pass membrane protein</topology>
    </subcellularLocation>
</comment>
<evidence type="ECO:0000256" key="4">
    <source>
        <dbReference type="ARBA" id="ARBA00022840"/>
    </source>
</evidence>
<dbReference type="InterPro" id="IPR017871">
    <property type="entry name" value="ABC_transporter-like_CS"/>
</dbReference>
<evidence type="ECO:0000256" key="7">
    <source>
        <dbReference type="SAM" id="Phobius"/>
    </source>
</evidence>
<dbReference type="EMBL" id="WIXP02000005">
    <property type="protein sequence ID" value="KAF6210574.1"/>
    <property type="molecule type" value="Genomic_DNA"/>
</dbReference>
<keyword evidence="5 7" id="KW-1133">Transmembrane helix</keyword>
<dbReference type="InterPro" id="IPR027417">
    <property type="entry name" value="P-loop_NTPase"/>
</dbReference>
<proteinExistence type="predicted"/>
<keyword evidence="2 7" id="KW-0812">Transmembrane</keyword>
<feature type="transmembrane region" description="Helical" evidence="7">
    <location>
        <begin position="473"/>
        <end position="496"/>
    </location>
</feature>
<dbReference type="GO" id="GO:0140359">
    <property type="term" value="F:ABC-type transporter activity"/>
    <property type="evidence" value="ECO:0007669"/>
    <property type="project" value="InterPro"/>
</dbReference>
<evidence type="ECO:0000256" key="3">
    <source>
        <dbReference type="ARBA" id="ARBA00022741"/>
    </source>
</evidence>
<dbReference type="PROSITE" id="PS50893">
    <property type="entry name" value="ABC_TRANSPORTER_2"/>
    <property type="match status" value="1"/>
</dbReference>
<dbReference type="GO" id="GO:0016020">
    <property type="term" value="C:membrane"/>
    <property type="evidence" value="ECO:0007669"/>
    <property type="project" value="UniProtKB-SubCell"/>
</dbReference>
<feature type="transmembrane region" description="Helical" evidence="7">
    <location>
        <begin position="764"/>
        <end position="788"/>
    </location>
</feature>
<feature type="domain" description="ABC transporter" evidence="8">
    <location>
        <begin position="11"/>
        <end position="233"/>
    </location>
</feature>
<comment type="caution">
    <text evidence="9">The sequence shown here is derived from an EMBL/GenBank/DDBJ whole genome shotgun (WGS) entry which is preliminary data.</text>
</comment>
<evidence type="ECO:0000256" key="1">
    <source>
        <dbReference type="ARBA" id="ARBA00004141"/>
    </source>
</evidence>
<organism evidence="9 10">
    <name type="scientific">Apolygus lucorum</name>
    <name type="common">Small green plant bug</name>
    <name type="synonym">Lygocoris lucorum</name>
    <dbReference type="NCBI Taxonomy" id="248454"/>
    <lineage>
        <taxon>Eukaryota</taxon>
        <taxon>Metazoa</taxon>
        <taxon>Ecdysozoa</taxon>
        <taxon>Arthropoda</taxon>
        <taxon>Hexapoda</taxon>
        <taxon>Insecta</taxon>
        <taxon>Pterygota</taxon>
        <taxon>Neoptera</taxon>
        <taxon>Paraneoptera</taxon>
        <taxon>Hemiptera</taxon>
        <taxon>Heteroptera</taxon>
        <taxon>Panheteroptera</taxon>
        <taxon>Cimicomorpha</taxon>
        <taxon>Miridae</taxon>
        <taxon>Mirini</taxon>
        <taxon>Apolygus</taxon>
    </lineage>
</organism>
<dbReference type="SMART" id="SM00382">
    <property type="entry name" value="AAA"/>
    <property type="match status" value="1"/>
</dbReference>
<feature type="transmembrane region" description="Helical" evidence="7">
    <location>
        <begin position="555"/>
        <end position="575"/>
    </location>
</feature>
<evidence type="ECO:0000259" key="8">
    <source>
        <dbReference type="PROSITE" id="PS50893"/>
    </source>
</evidence>
<dbReference type="Gene3D" id="3.40.50.300">
    <property type="entry name" value="P-loop containing nucleotide triphosphate hydrolases"/>
    <property type="match status" value="1"/>
</dbReference>
<dbReference type="AlphaFoldDB" id="A0A8S9XPL1"/>
<dbReference type="GO" id="GO:0016887">
    <property type="term" value="F:ATP hydrolysis activity"/>
    <property type="evidence" value="ECO:0007669"/>
    <property type="project" value="InterPro"/>
</dbReference>
<dbReference type="SUPFAM" id="SSF52540">
    <property type="entry name" value="P-loop containing nucleoside triphosphate hydrolases"/>
    <property type="match status" value="1"/>
</dbReference>
<dbReference type="Pfam" id="PF00005">
    <property type="entry name" value="ABC_tran"/>
    <property type="match status" value="1"/>
</dbReference>
<name>A0A8S9XPL1_APOLU</name>
<evidence type="ECO:0000313" key="10">
    <source>
        <dbReference type="Proteomes" id="UP000466442"/>
    </source>
</evidence>
<keyword evidence="10" id="KW-1185">Reference proteome</keyword>
<feature type="transmembrane region" description="Helical" evidence="7">
    <location>
        <begin position="891"/>
        <end position="914"/>
    </location>
</feature>
<dbReference type="InterPro" id="IPR013525">
    <property type="entry name" value="ABC2_TM"/>
</dbReference>
<evidence type="ECO:0000313" key="9">
    <source>
        <dbReference type="EMBL" id="KAF6210574.1"/>
    </source>
</evidence>
<dbReference type="GO" id="GO:0005524">
    <property type="term" value="F:ATP binding"/>
    <property type="evidence" value="ECO:0007669"/>
    <property type="project" value="UniProtKB-KW"/>
</dbReference>
<feature type="transmembrane region" description="Helical" evidence="7">
    <location>
        <begin position="851"/>
        <end position="871"/>
    </location>
</feature>
<dbReference type="Proteomes" id="UP000466442">
    <property type="component" value="Linkage Group LG5"/>
</dbReference>
<dbReference type="PANTHER" id="PTHR43038">
    <property type="entry name" value="ATP-BINDING CASSETTE, SUB-FAMILY H, MEMBER 1"/>
    <property type="match status" value="1"/>
</dbReference>
<reference evidence="9" key="1">
    <citation type="journal article" date="2021" name="Mol. Ecol. Resour.">
        <title>Apolygus lucorum genome provides insights into omnivorousness and mesophyll feeding.</title>
        <authorList>
            <person name="Liu Y."/>
            <person name="Liu H."/>
            <person name="Wang H."/>
            <person name="Huang T."/>
            <person name="Liu B."/>
            <person name="Yang B."/>
            <person name="Yin L."/>
            <person name="Li B."/>
            <person name="Zhang Y."/>
            <person name="Zhang S."/>
            <person name="Jiang F."/>
            <person name="Zhang X."/>
            <person name="Ren Y."/>
            <person name="Wang B."/>
            <person name="Wang S."/>
            <person name="Lu Y."/>
            <person name="Wu K."/>
            <person name="Fan W."/>
            <person name="Wang G."/>
        </authorList>
    </citation>
    <scope>NUCLEOTIDE SEQUENCE</scope>
    <source>
        <strain evidence="9">12Hb</strain>
    </source>
</reference>
<dbReference type="PANTHER" id="PTHR43038:SF2">
    <property type="entry name" value="RH61964P"/>
    <property type="match status" value="1"/>
</dbReference>
<evidence type="ECO:0000256" key="6">
    <source>
        <dbReference type="ARBA" id="ARBA00023136"/>
    </source>
</evidence>
<feature type="transmembrane region" description="Helical" evidence="7">
    <location>
        <begin position="581"/>
        <end position="603"/>
    </location>
</feature>
<dbReference type="InterPro" id="IPR003593">
    <property type="entry name" value="AAA+_ATPase"/>
</dbReference>